<evidence type="ECO:0000256" key="1">
    <source>
        <dbReference type="ARBA" id="ARBA00005804"/>
    </source>
</evidence>
<evidence type="ECO:0000256" key="8">
    <source>
        <dbReference type="SAM" id="MobiDB-lite"/>
    </source>
</evidence>
<dbReference type="CDD" id="cd00066">
    <property type="entry name" value="G-alpha"/>
    <property type="match status" value="1"/>
</dbReference>
<evidence type="ECO:0000256" key="6">
    <source>
        <dbReference type="PIRSR" id="PIRSR601019-1"/>
    </source>
</evidence>
<dbReference type="Gene3D" id="3.40.50.300">
    <property type="entry name" value="P-loop containing nucleotide triphosphate hydrolases"/>
    <property type="match status" value="2"/>
</dbReference>
<proteinExistence type="inferred from homology"/>
<dbReference type="OrthoDB" id="5817230at2759"/>
<feature type="region of interest" description="Disordered" evidence="8">
    <location>
        <begin position="224"/>
        <end position="248"/>
    </location>
</feature>
<keyword evidence="12" id="KW-1185">Reference proteome</keyword>
<keyword evidence="5" id="KW-0807">Transducer</keyword>
<feature type="region of interest" description="Disordered" evidence="8">
    <location>
        <begin position="268"/>
        <end position="298"/>
    </location>
</feature>
<evidence type="ECO:0000256" key="5">
    <source>
        <dbReference type="ARBA" id="ARBA00023224"/>
    </source>
</evidence>
<feature type="region of interest" description="Disordered" evidence="8">
    <location>
        <begin position="1"/>
        <end position="46"/>
    </location>
</feature>
<gene>
    <name evidence="10" type="ORF">UBRO2_01199</name>
    <name evidence="9" type="ORF">UBRO_08220</name>
</gene>
<dbReference type="AlphaFoldDB" id="A0A1K0GC40"/>
<dbReference type="PANTHER" id="PTHR10218">
    <property type="entry name" value="GTP-BINDING PROTEIN ALPHA SUBUNIT"/>
    <property type="match status" value="1"/>
</dbReference>
<dbReference type="PANTHER" id="PTHR10218:SF360">
    <property type="entry name" value="GUANINE NUCLEOTIDE-BINDING PROTEIN SUBUNIT ALPHA HOMOLOG"/>
    <property type="match status" value="1"/>
</dbReference>
<sequence>MSPSVSAASKAEVRRSKSKRTLTTKLDRKDPLSLALLPPSNETPSQKAARLAAEKEAKQRSDEIDRLLNTCSSPSSLASSVYTSDSALWGSKKGRVYKMVLLGQAGAGKTTVLKQMRLLYDPAAHERERRGWVKIVLLNLTASVRVLLESMASYYGDRAERKSAELGSMEGAVGEGKEEGDNNLGPRNEVNEEVRMGWMKHLEDVKGLESKLRVELGAFGEEVELPGSNGVHEGGQEKERGKGGDKGPLLFRPGWQERLFTCARRSFSLTNPSRPADPQQSQPVAEQEGGEGGEQDASTTRTITLLTSIQTDVLGLWNDDPRCRALHKRGLFLDSQSDAATSFFLDSYTRILSPLYSPSDEDILHSRVRTLGVSESIFRIDKSLTYRIYDVGGSRSQRTAWAPFLDDVESIIFLAPLSAFDQPLIEDPDTNRLADTFALFNQIVSNPLLSGASIILFLNKIDLLEKKLRAGVKLGKYWVEYEGDNDFEAVWRWFRGKFRECLRMAEDEMGGGKRRLYVHTTVATSTKQIRAILMSVKDNVLRENLKVTGLVG</sequence>
<dbReference type="GO" id="GO:0046872">
    <property type="term" value="F:metal ion binding"/>
    <property type="evidence" value="ECO:0007669"/>
    <property type="project" value="UniProtKB-KW"/>
</dbReference>
<dbReference type="Pfam" id="PF00503">
    <property type="entry name" value="G-alpha"/>
    <property type="match status" value="1"/>
</dbReference>
<dbReference type="InterPro" id="IPR001019">
    <property type="entry name" value="Gprotein_alpha_su"/>
</dbReference>
<evidence type="ECO:0000256" key="3">
    <source>
        <dbReference type="ARBA" id="ARBA00022741"/>
    </source>
</evidence>
<keyword evidence="3 6" id="KW-0547">Nucleotide-binding</keyword>
<dbReference type="EMBL" id="LT558134">
    <property type="protein sequence ID" value="SAM85638.1"/>
    <property type="molecule type" value="Genomic_DNA"/>
</dbReference>
<keyword evidence="2 7" id="KW-0479">Metal-binding</keyword>
<feature type="compositionally biased region" description="Polar residues" evidence="8">
    <location>
        <begin position="268"/>
        <end position="284"/>
    </location>
</feature>
<dbReference type="SUPFAM" id="SSF52540">
    <property type="entry name" value="P-loop containing nucleoside triphosphate hydrolases"/>
    <property type="match status" value="1"/>
</dbReference>
<dbReference type="GO" id="GO:0005834">
    <property type="term" value="C:heterotrimeric G-protein complex"/>
    <property type="evidence" value="ECO:0007669"/>
    <property type="project" value="TreeGrafter"/>
</dbReference>
<dbReference type="FunFam" id="3.40.50.300:FF:000692">
    <property type="entry name" value="Guanine nucleotide-binding protein subunit alpha"/>
    <property type="match status" value="1"/>
</dbReference>
<evidence type="ECO:0000256" key="4">
    <source>
        <dbReference type="ARBA" id="ARBA00023134"/>
    </source>
</evidence>
<evidence type="ECO:0000313" key="10">
    <source>
        <dbReference type="EMBL" id="SYW76128.1"/>
    </source>
</evidence>
<dbReference type="InterPro" id="IPR011025">
    <property type="entry name" value="GproteinA_insert"/>
</dbReference>
<evidence type="ECO:0000256" key="2">
    <source>
        <dbReference type="ARBA" id="ARBA00022723"/>
    </source>
</evidence>
<keyword evidence="4 6" id="KW-0342">GTP-binding</keyword>
<feature type="compositionally biased region" description="Basic and acidic residues" evidence="8">
    <location>
        <begin position="234"/>
        <end position="245"/>
    </location>
</feature>
<dbReference type="PRINTS" id="PR00318">
    <property type="entry name" value="GPROTEINA"/>
</dbReference>
<feature type="binding site" evidence="6">
    <location>
        <begin position="364"/>
        <end position="370"/>
    </location>
    <ligand>
        <name>GTP</name>
        <dbReference type="ChEBI" id="CHEBI:37565"/>
    </ligand>
</feature>
<evidence type="ECO:0000313" key="11">
    <source>
        <dbReference type="Proteomes" id="UP000179920"/>
    </source>
</evidence>
<reference evidence="11" key="2">
    <citation type="submission" date="2016-04" db="EMBL/GenBank/DDBJ databases">
        <authorList>
            <person name="Guldener U."/>
            <person name="Guldener U."/>
        </authorList>
    </citation>
    <scope>NUCLEOTIDE SEQUENCE [LARGE SCALE GENOMIC DNA]</scope>
    <source>
        <strain evidence="11">UB2112</strain>
    </source>
</reference>
<comment type="similarity">
    <text evidence="1">Belongs to the G-alpha family.</text>
</comment>
<dbReference type="InterPro" id="IPR027417">
    <property type="entry name" value="P-loop_NTPase"/>
</dbReference>
<dbReference type="PROSITE" id="PS51882">
    <property type="entry name" value="G_ALPHA"/>
    <property type="match status" value="1"/>
</dbReference>
<dbReference type="GO" id="GO:0005525">
    <property type="term" value="F:GTP binding"/>
    <property type="evidence" value="ECO:0007669"/>
    <property type="project" value="UniProtKB-KW"/>
</dbReference>
<feature type="binding site" evidence="6">
    <location>
        <begin position="459"/>
        <end position="462"/>
    </location>
    <ligand>
        <name>GTP</name>
        <dbReference type="ChEBI" id="CHEBI:37565"/>
    </ligand>
</feature>
<dbReference type="GO" id="GO:0007188">
    <property type="term" value="P:adenylate cyclase-modulating G protein-coupled receptor signaling pathway"/>
    <property type="evidence" value="ECO:0007669"/>
    <property type="project" value="TreeGrafter"/>
</dbReference>
<dbReference type="Proteomes" id="UP000658997">
    <property type="component" value="Unassembled WGS sequence"/>
</dbReference>
<keyword evidence="7" id="KW-0460">Magnesium</keyword>
<dbReference type="SMART" id="SM00275">
    <property type="entry name" value="G_alpha"/>
    <property type="match status" value="1"/>
</dbReference>
<feature type="binding site" evidence="6">
    <location>
        <position position="523"/>
    </location>
    <ligand>
        <name>GTP</name>
        <dbReference type="ChEBI" id="CHEBI:37565"/>
    </ligand>
</feature>
<reference evidence="10" key="3">
    <citation type="submission" date="2018-08" db="EMBL/GenBank/DDBJ databases">
        <authorList>
            <person name="Guldener U."/>
        </authorList>
    </citation>
    <scope>NUCLEOTIDE SEQUENCE</scope>
    <source>
        <strain evidence="10">UB2</strain>
    </source>
</reference>
<dbReference type="Proteomes" id="UP000179920">
    <property type="component" value="Chromosome XVIII"/>
</dbReference>
<dbReference type="SUPFAM" id="SSF47895">
    <property type="entry name" value="Transducin (alpha subunit), insertion domain"/>
    <property type="match status" value="1"/>
</dbReference>
<accession>A0A1K0GC40</accession>
<evidence type="ECO:0000256" key="7">
    <source>
        <dbReference type="PIRSR" id="PIRSR601019-2"/>
    </source>
</evidence>
<evidence type="ECO:0000313" key="12">
    <source>
        <dbReference type="Proteomes" id="UP000658997"/>
    </source>
</evidence>
<dbReference type="EMBL" id="ULHB01000014">
    <property type="protein sequence ID" value="SYW76128.1"/>
    <property type="molecule type" value="Genomic_DNA"/>
</dbReference>
<dbReference type="GO" id="GO:0001664">
    <property type="term" value="F:G protein-coupled receptor binding"/>
    <property type="evidence" value="ECO:0007669"/>
    <property type="project" value="TreeGrafter"/>
</dbReference>
<dbReference type="GO" id="GO:0031683">
    <property type="term" value="F:G-protein beta/gamma-subunit complex binding"/>
    <property type="evidence" value="ECO:0007669"/>
    <property type="project" value="InterPro"/>
</dbReference>
<protein>
    <submittedName>
        <fullName evidence="9">Probable guanine nucleotide-binding protein alpha-4 subunit</fullName>
    </submittedName>
</protein>
<evidence type="ECO:0000313" key="9">
    <source>
        <dbReference type="EMBL" id="SAM85638.1"/>
    </source>
</evidence>
<dbReference type="GO" id="GO:0003924">
    <property type="term" value="F:GTPase activity"/>
    <property type="evidence" value="ECO:0007669"/>
    <property type="project" value="InterPro"/>
</dbReference>
<organism evidence="9 11">
    <name type="scientific">Ustilago bromivora</name>
    <dbReference type="NCBI Taxonomy" id="307758"/>
    <lineage>
        <taxon>Eukaryota</taxon>
        <taxon>Fungi</taxon>
        <taxon>Dikarya</taxon>
        <taxon>Basidiomycota</taxon>
        <taxon>Ustilaginomycotina</taxon>
        <taxon>Ustilaginomycetes</taxon>
        <taxon>Ustilaginales</taxon>
        <taxon>Ustilaginaceae</taxon>
        <taxon>Ustilago</taxon>
    </lineage>
</organism>
<reference evidence="9" key="1">
    <citation type="submission" date="2016-04" db="EMBL/GenBank/DDBJ databases">
        <authorList>
            <person name="Evans L.H."/>
            <person name="Alamgir A."/>
            <person name="Owens N."/>
            <person name="Weber N.D."/>
            <person name="Virtaneva K."/>
            <person name="Barbian K."/>
            <person name="Babar A."/>
            <person name="Rosenke K."/>
        </authorList>
    </citation>
    <scope>NUCLEOTIDE SEQUENCE</scope>
    <source>
        <strain evidence="9">UB2112</strain>
    </source>
</reference>
<feature type="binding site" evidence="7">
    <location>
        <position position="370"/>
    </location>
    <ligand>
        <name>Mg(2+)</name>
        <dbReference type="ChEBI" id="CHEBI:18420"/>
    </ligand>
</feature>
<name>A0A1K0GC40_9BASI</name>
<dbReference type="GO" id="GO:0005737">
    <property type="term" value="C:cytoplasm"/>
    <property type="evidence" value="ECO:0007669"/>
    <property type="project" value="TreeGrafter"/>
</dbReference>
<feature type="region of interest" description="Disordered" evidence="8">
    <location>
        <begin position="165"/>
        <end position="188"/>
    </location>
</feature>